<name>A0ABZ0IVG6_9BACT</name>
<dbReference type="RefSeq" id="WP_317491408.1">
    <property type="nucleotide sequence ID" value="NZ_CP136051.1"/>
</dbReference>
<dbReference type="EMBL" id="CP136051">
    <property type="protein sequence ID" value="WOK08776.1"/>
    <property type="molecule type" value="Genomic_DNA"/>
</dbReference>
<dbReference type="Gene3D" id="3.30.2310.20">
    <property type="entry name" value="RelE-like"/>
    <property type="match status" value="1"/>
</dbReference>
<keyword evidence="2" id="KW-1185">Reference proteome</keyword>
<proteinExistence type="predicted"/>
<reference evidence="1 2" key="1">
    <citation type="journal article" date="2023" name="Microbiol. Resour. Announc.">
        <title>Complete Genome Sequence of Imperialibacter roseus strain P4T.</title>
        <authorList>
            <person name="Tizabi D.R."/>
            <person name="Bachvaroff T."/>
            <person name="Hill R.T."/>
        </authorList>
    </citation>
    <scope>NUCLEOTIDE SEQUENCE [LARGE SCALE GENOMIC DNA]</scope>
    <source>
        <strain evidence="1 2">P4T</strain>
    </source>
</reference>
<gene>
    <name evidence="1" type="ORF">RT717_09025</name>
</gene>
<organism evidence="1 2">
    <name type="scientific">Imperialibacter roseus</name>
    <dbReference type="NCBI Taxonomy" id="1324217"/>
    <lineage>
        <taxon>Bacteria</taxon>
        <taxon>Pseudomonadati</taxon>
        <taxon>Bacteroidota</taxon>
        <taxon>Cytophagia</taxon>
        <taxon>Cytophagales</taxon>
        <taxon>Flammeovirgaceae</taxon>
        <taxon>Imperialibacter</taxon>
    </lineage>
</organism>
<protein>
    <submittedName>
        <fullName evidence="1">Uncharacterized protein</fullName>
    </submittedName>
</protein>
<dbReference type="InterPro" id="IPR035093">
    <property type="entry name" value="RelE/ParE_toxin_dom_sf"/>
</dbReference>
<evidence type="ECO:0000313" key="2">
    <source>
        <dbReference type="Proteomes" id="UP001302349"/>
    </source>
</evidence>
<sequence length="63" mass="7447">MTIEFDKSFAKSLDKIKNKSLYAKIEKLILELEKSDSIQDLANIKKLTGFKSYYRIRIGEYRI</sequence>
<evidence type="ECO:0000313" key="1">
    <source>
        <dbReference type="EMBL" id="WOK08776.1"/>
    </source>
</evidence>
<accession>A0ABZ0IVG6</accession>
<dbReference type="SUPFAM" id="SSF143011">
    <property type="entry name" value="RelE-like"/>
    <property type="match status" value="1"/>
</dbReference>
<dbReference type="Proteomes" id="UP001302349">
    <property type="component" value="Chromosome"/>
</dbReference>